<reference evidence="1 2" key="1">
    <citation type="submission" date="2020-07" db="EMBL/GenBank/DDBJ databases">
        <title>Sequencing the genomes of 1000 actinobacteria strains.</title>
        <authorList>
            <person name="Klenk H.-P."/>
        </authorList>
    </citation>
    <scope>NUCLEOTIDE SEQUENCE [LARGE SCALE GENOMIC DNA]</scope>
    <source>
        <strain evidence="1 2">DSM 21349</strain>
    </source>
</reference>
<evidence type="ECO:0000313" key="1">
    <source>
        <dbReference type="EMBL" id="MBA8804941.1"/>
    </source>
</evidence>
<comment type="caution">
    <text evidence="1">The sequence shown here is derived from an EMBL/GenBank/DDBJ whole genome shotgun (WGS) entry which is preliminary data.</text>
</comment>
<dbReference type="Gene3D" id="3.40.50.720">
    <property type="entry name" value="NAD(P)-binding Rossmann-like Domain"/>
    <property type="match status" value="1"/>
</dbReference>
<dbReference type="RefSeq" id="WP_182540777.1">
    <property type="nucleotide sequence ID" value="NZ_JACGXA010000001.1"/>
</dbReference>
<name>A0A7W3PAW6_9ACTN</name>
<keyword evidence="2" id="KW-1185">Reference proteome</keyword>
<dbReference type="EMBL" id="JACGXA010000001">
    <property type="protein sequence ID" value="MBA8804941.1"/>
    <property type="molecule type" value="Genomic_DNA"/>
</dbReference>
<dbReference type="Proteomes" id="UP000580910">
    <property type="component" value="Unassembled WGS sequence"/>
</dbReference>
<protein>
    <submittedName>
        <fullName evidence="1">Uncharacterized protein</fullName>
    </submittedName>
</protein>
<proteinExistence type="predicted"/>
<dbReference type="AlphaFoldDB" id="A0A7W3PAW6"/>
<sequence length="128" mass="13271">MENAKGLVYDASVSDPADWAALETELDAVFRLTQQAVLAGEPIVYVVHEPSIWGHATPLRSALATALMGGMRSAAVEGARAGLAANVIATDDDVDPTRLADAIEFLLTSGLTGQLLTCGTTHLGRPAA</sequence>
<organism evidence="1 2">
    <name type="scientific">Nocardioides ginsengisegetis</name>
    <dbReference type="NCBI Taxonomy" id="661491"/>
    <lineage>
        <taxon>Bacteria</taxon>
        <taxon>Bacillati</taxon>
        <taxon>Actinomycetota</taxon>
        <taxon>Actinomycetes</taxon>
        <taxon>Propionibacteriales</taxon>
        <taxon>Nocardioidaceae</taxon>
        <taxon>Nocardioides</taxon>
    </lineage>
</organism>
<evidence type="ECO:0000313" key="2">
    <source>
        <dbReference type="Proteomes" id="UP000580910"/>
    </source>
</evidence>
<gene>
    <name evidence="1" type="ORF">FB382_003232</name>
</gene>
<accession>A0A7W3PAW6</accession>